<evidence type="ECO:0000256" key="6">
    <source>
        <dbReference type="SAM" id="SignalP"/>
    </source>
</evidence>
<evidence type="ECO:0000256" key="4">
    <source>
        <dbReference type="ARBA" id="ARBA00022679"/>
    </source>
</evidence>
<evidence type="ECO:0000313" key="8">
    <source>
        <dbReference type="Proteomes" id="UP001620626"/>
    </source>
</evidence>
<dbReference type="EC" id="2.4.1.17" evidence="2"/>
<keyword evidence="6" id="KW-0732">Signal</keyword>
<organism evidence="7 8">
    <name type="scientific">Heterodera trifolii</name>
    <dbReference type="NCBI Taxonomy" id="157864"/>
    <lineage>
        <taxon>Eukaryota</taxon>
        <taxon>Metazoa</taxon>
        <taxon>Ecdysozoa</taxon>
        <taxon>Nematoda</taxon>
        <taxon>Chromadorea</taxon>
        <taxon>Rhabditida</taxon>
        <taxon>Tylenchina</taxon>
        <taxon>Tylenchomorpha</taxon>
        <taxon>Tylenchoidea</taxon>
        <taxon>Heteroderidae</taxon>
        <taxon>Heteroderinae</taxon>
        <taxon>Heterodera</taxon>
    </lineage>
</organism>
<dbReference type="SUPFAM" id="SSF53756">
    <property type="entry name" value="UDP-Glycosyltransferase/glycogen phosphorylase"/>
    <property type="match status" value="1"/>
</dbReference>
<sequence length="828" mass="93719">MPSLLTKFGALILICQITLLASTNPSAETPQKNLAKKRLKILVYSPTIGWSHMQFMGSIADTLVGAGHDVHLFRVLMNKRAEALPKEVFNVTNFHNFLPNFVQTGKLDINKLDDLKEPFDGKSFNTFLFQTLLRRLQAEHFDVVISELYDPCPMALFHRIGAKTKLGALAVPLFQTAARNFGIPTLSSYVTNLFTPMNGGHKMNFVERIVNFVNDLYDWLYLNNLMASYEEPVIAEAFGQNFPPLKQIMRNVSLLFTNSNQFFEMPRPISNKIINIGGIVEMKVKELDPGIKAIVDNSLDGTVIVSFGTFADINSMKSEMKMAFLEAFAHFPNYEFIWKVELSDEDAKVFAKYKNVHPVKWMDQKSLLMHPKMRAFVSHCGLNSVSEAVQFGVPILAIPLLADQLYNAIMARVKGIAVQLDVGQLNRDGAEQLLVDGLDKVLNDPSYRQNVKLLKQKFVSTPFGAKEKLIKWVEFAAEFHDLNELNLPWEEELGTLAYYSVDSILLIVAIVFGLLLLWPKSLAIQTEDVKNFADEFSSLTSSTWDTISKLRFVSQHAATFVRVAGPVGALIAAGADVAFKALIASHCAEISYDGEKGRIEEEYGQIELLLSEIAAHMVDWICAKLIITWPIISSEYAKTAIGNSPIIESEAEYEKVALNIKHVLDQMGEEKYLHTVIVFPNWTDERQLASICSVQYCFKLTDINGINVFVVRYEDDQYERAVRTSEWFTPTIQIKMIKIISDWWESNRSEPLIGLAWRMKHEFEELINANFYANLVLIRNWMFFSSAATMTLGVTPTKIRSARTELGFNYKIIPPILDAEIFHIHMLI</sequence>
<dbReference type="PROSITE" id="PS00375">
    <property type="entry name" value="UDPGT"/>
    <property type="match status" value="1"/>
</dbReference>
<comment type="similarity">
    <text evidence="1">Belongs to the UDP-glycosyltransferase family.</text>
</comment>
<protein>
    <recommendedName>
        <fullName evidence="2">glucuronosyltransferase</fullName>
        <ecNumber evidence="2">2.4.1.17</ecNumber>
    </recommendedName>
</protein>
<comment type="catalytic activity">
    <reaction evidence="5">
        <text>glucuronate acceptor + UDP-alpha-D-glucuronate = acceptor beta-D-glucuronoside + UDP + H(+)</text>
        <dbReference type="Rhea" id="RHEA:21032"/>
        <dbReference type="ChEBI" id="CHEBI:15378"/>
        <dbReference type="ChEBI" id="CHEBI:58052"/>
        <dbReference type="ChEBI" id="CHEBI:58223"/>
        <dbReference type="ChEBI" id="CHEBI:132367"/>
        <dbReference type="ChEBI" id="CHEBI:132368"/>
        <dbReference type="EC" id="2.4.1.17"/>
    </reaction>
</comment>
<dbReference type="AlphaFoldDB" id="A0ABD2IEJ1"/>
<dbReference type="InterPro" id="IPR050271">
    <property type="entry name" value="UDP-glycosyltransferase"/>
</dbReference>
<proteinExistence type="inferred from homology"/>
<dbReference type="Gene3D" id="3.40.50.2000">
    <property type="entry name" value="Glycogen Phosphorylase B"/>
    <property type="match status" value="1"/>
</dbReference>
<dbReference type="CDD" id="cd03784">
    <property type="entry name" value="GT1_Gtf-like"/>
    <property type="match status" value="1"/>
</dbReference>
<dbReference type="GO" id="GO:0015020">
    <property type="term" value="F:glucuronosyltransferase activity"/>
    <property type="evidence" value="ECO:0007669"/>
    <property type="project" value="UniProtKB-EC"/>
</dbReference>
<evidence type="ECO:0000256" key="3">
    <source>
        <dbReference type="ARBA" id="ARBA00022676"/>
    </source>
</evidence>
<dbReference type="Proteomes" id="UP001620626">
    <property type="component" value="Unassembled WGS sequence"/>
</dbReference>
<feature type="chain" id="PRO_5044799692" description="glucuronosyltransferase" evidence="6">
    <location>
        <begin position="23"/>
        <end position="828"/>
    </location>
</feature>
<evidence type="ECO:0000256" key="5">
    <source>
        <dbReference type="ARBA" id="ARBA00047475"/>
    </source>
</evidence>
<reference evidence="7 8" key="1">
    <citation type="submission" date="2024-10" db="EMBL/GenBank/DDBJ databases">
        <authorList>
            <person name="Kim D."/>
        </authorList>
    </citation>
    <scope>NUCLEOTIDE SEQUENCE [LARGE SCALE GENOMIC DNA]</scope>
    <source>
        <strain evidence="7">BH-2024</strain>
    </source>
</reference>
<comment type="caution">
    <text evidence="7">The sequence shown here is derived from an EMBL/GenBank/DDBJ whole genome shotgun (WGS) entry which is preliminary data.</text>
</comment>
<name>A0ABD2IEJ1_9BILA</name>
<gene>
    <name evidence="7" type="ORF">niasHT_036897</name>
</gene>
<keyword evidence="4" id="KW-0808">Transferase</keyword>
<dbReference type="EMBL" id="JBICBT010001205">
    <property type="protein sequence ID" value="KAL3078549.1"/>
    <property type="molecule type" value="Genomic_DNA"/>
</dbReference>
<feature type="signal peptide" evidence="6">
    <location>
        <begin position="1"/>
        <end position="22"/>
    </location>
</feature>
<accession>A0ABD2IEJ1</accession>
<dbReference type="PANTHER" id="PTHR48043:SF145">
    <property type="entry name" value="FI06409P-RELATED"/>
    <property type="match status" value="1"/>
</dbReference>
<dbReference type="Pfam" id="PF00201">
    <property type="entry name" value="UDPGT"/>
    <property type="match status" value="1"/>
</dbReference>
<dbReference type="InterPro" id="IPR035595">
    <property type="entry name" value="UDP_glycos_trans_CS"/>
</dbReference>
<dbReference type="InterPro" id="IPR002213">
    <property type="entry name" value="UDP_glucos_trans"/>
</dbReference>
<keyword evidence="3" id="KW-0328">Glycosyltransferase</keyword>
<evidence type="ECO:0000256" key="1">
    <source>
        <dbReference type="ARBA" id="ARBA00009995"/>
    </source>
</evidence>
<dbReference type="FunFam" id="3.40.50.2000:FF:000021">
    <property type="entry name" value="UDP-glucuronosyltransferase"/>
    <property type="match status" value="1"/>
</dbReference>
<evidence type="ECO:0000256" key="2">
    <source>
        <dbReference type="ARBA" id="ARBA00012544"/>
    </source>
</evidence>
<keyword evidence="8" id="KW-1185">Reference proteome</keyword>
<dbReference type="PANTHER" id="PTHR48043">
    <property type="entry name" value="EG:EG0003.4 PROTEIN-RELATED"/>
    <property type="match status" value="1"/>
</dbReference>
<evidence type="ECO:0000313" key="7">
    <source>
        <dbReference type="EMBL" id="KAL3078549.1"/>
    </source>
</evidence>